<proteinExistence type="predicted"/>
<accession>A0ABV0SDE5</accession>
<gene>
    <name evidence="2" type="ORF">XENOCAPTIV_017692</name>
</gene>
<comment type="caution">
    <text evidence="2">The sequence shown here is derived from an EMBL/GenBank/DDBJ whole genome shotgun (WGS) entry which is preliminary data.</text>
</comment>
<feature type="domain" description="MAM" evidence="1">
    <location>
        <begin position="132"/>
        <end position="184"/>
    </location>
</feature>
<sequence>NVDQVARKKENNIIKSRVQYMLPADVSNYLAIKVLRSGQLGWFLLSSALHQSQHSVAQVVSEWIQLKDTPSCLTFWYHMGTRMDFILLFSFLADFLRKCNDFVISLLLLLYASTFCERNSSLLIENETRGFVSCSFENGTCDWEDISVGQAEWVRTRNGTGNSGPSVDNTLGTELGKALGLQSG</sequence>
<dbReference type="Gene3D" id="2.60.120.200">
    <property type="match status" value="2"/>
</dbReference>
<keyword evidence="3" id="KW-1185">Reference proteome</keyword>
<evidence type="ECO:0000313" key="3">
    <source>
        <dbReference type="Proteomes" id="UP001434883"/>
    </source>
</evidence>
<dbReference type="Proteomes" id="UP001434883">
    <property type="component" value="Unassembled WGS sequence"/>
</dbReference>
<dbReference type="PROSITE" id="PS50060">
    <property type="entry name" value="MAM_2"/>
    <property type="match status" value="1"/>
</dbReference>
<dbReference type="InterPro" id="IPR000998">
    <property type="entry name" value="MAM_dom"/>
</dbReference>
<reference evidence="2 3" key="1">
    <citation type="submission" date="2021-06" db="EMBL/GenBank/DDBJ databases">
        <authorList>
            <person name="Palmer J.M."/>
        </authorList>
    </citation>
    <scope>NUCLEOTIDE SEQUENCE [LARGE SCALE GENOMIC DNA]</scope>
    <source>
        <strain evidence="2 3">XC_2019</strain>
        <tissue evidence="2">Muscle</tissue>
    </source>
</reference>
<dbReference type="SUPFAM" id="SSF49899">
    <property type="entry name" value="Concanavalin A-like lectins/glucanases"/>
    <property type="match status" value="1"/>
</dbReference>
<feature type="non-terminal residue" evidence="2">
    <location>
        <position position="1"/>
    </location>
</feature>
<evidence type="ECO:0000313" key="2">
    <source>
        <dbReference type="EMBL" id="MEQ2217643.1"/>
    </source>
</evidence>
<organism evidence="2 3">
    <name type="scientific">Xenoophorus captivus</name>
    <dbReference type="NCBI Taxonomy" id="1517983"/>
    <lineage>
        <taxon>Eukaryota</taxon>
        <taxon>Metazoa</taxon>
        <taxon>Chordata</taxon>
        <taxon>Craniata</taxon>
        <taxon>Vertebrata</taxon>
        <taxon>Euteleostomi</taxon>
        <taxon>Actinopterygii</taxon>
        <taxon>Neopterygii</taxon>
        <taxon>Teleostei</taxon>
        <taxon>Neoteleostei</taxon>
        <taxon>Acanthomorphata</taxon>
        <taxon>Ovalentaria</taxon>
        <taxon>Atherinomorphae</taxon>
        <taxon>Cyprinodontiformes</taxon>
        <taxon>Goodeidae</taxon>
        <taxon>Xenoophorus</taxon>
    </lineage>
</organism>
<evidence type="ECO:0000259" key="1">
    <source>
        <dbReference type="PROSITE" id="PS50060"/>
    </source>
</evidence>
<protein>
    <recommendedName>
        <fullName evidence="1">MAM domain-containing protein</fullName>
    </recommendedName>
</protein>
<dbReference type="InterPro" id="IPR013320">
    <property type="entry name" value="ConA-like_dom_sf"/>
</dbReference>
<name>A0ABV0SDE5_9TELE</name>
<dbReference type="EMBL" id="JAHRIN010075989">
    <property type="protein sequence ID" value="MEQ2217643.1"/>
    <property type="molecule type" value="Genomic_DNA"/>
</dbReference>